<dbReference type="STRING" id="631454.N177_2310"/>
<dbReference type="Proteomes" id="UP000017819">
    <property type="component" value="Unassembled WGS sequence"/>
</dbReference>
<gene>
    <name evidence="1" type="ORF">N177_2310</name>
</gene>
<reference evidence="1 2" key="1">
    <citation type="journal article" date="2014" name="Genome Announc.">
        <title>Draft Genome Sequence of Lutibaculum baratangense Strain AMV1T, Isolated from a Mud Volcano in Andamans, India.</title>
        <authorList>
            <person name="Singh A."/>
            <person name="Sreenivas A."/>
            <person name="Sathyanarayana Reddy G."/>
            <person name="Pinnaka A.K."/>
            <person name="Shivaji S."/>
        </authorList>
    </citation>
    <scope>NUCLEOTIDE SEQUENCE [LARGE SCALE GENOMIC DNA]</scope>
    <source>
        <strain evidence="1 2">AMV1</strain>
    </source>
</reference>
<keyword evidence="2" id="KW-1185">Reference proteome</keyword>
<comment type="caution">
    <text evidence="1">The sequence shown here is derived from an EMBL/GenBank/DDBJ whole genome shotgun (WGS) entry which is preliminary data.</text>
</comment>
<dbReference type="EMBL" id="AWXZ01000030">
    <property type="protein sequence ID" value="ESR24630.1"/>
    <property type="molecule type" value="Genomic_DNA"/>
</dbReference>
<proteinExistence type="predicted"/>
<accession>V4RN31</accession>
<name>V4RN31_9HYPH</name>
<evidence type="ECO:0008006" key="3">
    <source>
        <dbReference type="Google" id="ProtNLM"/>
    </source>
</evidence>
<organism evidence="1 2">
    <name type="scientific">Lutibaculum baratangense AMV1</name>
    <dbReference type="NCBI Taxonomy" id="631454"/>
    <lineage>
        <taxon>Bacteria</taxon>
        <taxon>Pseudomonadati</taxon>
        <taxon>Pseudomonadota</taxon>
        <taxon>Alphaproteobacteria</taxon>
        <taxon>Hyphomicrobiales</taxon>
        <taxon>Tepidamorphaceae</taxon>
        <taxon>Lutibaculum</taxon>
    </lineage>
</organism>
<sequence length="119" mass="12403">MEATGTASAAASSDQHEVTLEATGLVPGGLYTIWWVNSGTFGMDMGPAGGTPANEFRAGDDGGAETTITVPADNDYQMFVVAYHADDRTHGDMPGEMGEVTFEQLMGPWPGPAGQMADM</sequence>
<evidence type="ECO:0000313" key="2">
    <source>
        <dbReference type="Proteomes" id="UP000017819"/>
    </source>
</evidence>
<evidence type="ECO:0000313" key="1">
    <source>
        <dbReference type="EMBL" id="ESR24630.1"/>
    </source>
</evidence>
<dbReference type="OrthoDB" id="7701780at2"/>
<dbReference type="eggNOG" id="ENOG5032XHG">
    <property type="taxonomic scope" value="Bacteria"/>
</dbReference>
<protein>
    <recommendedName>
        <fullName evidence="3">Anti-sigma factor</fullName>
    </recommendedName>
</protein>
<dbReference type="AlphaFoldDB" id="V4RN31"/>
<dbReference type="RefSeq" id="WP_023432439.1">
    <property type="nucleotide sequence ID" value="NZ_AWXZ01000030.1"/>
</dbReference>